<dbReference type="Gene3D" id="3.30.700.10">
    <property type="entry name" value="Glycoprotein, Type 4 Pilin"/>
    <property type="match status" value="1"/>
</dbReference>
<dbReference type="RefSeq" id="WP_094660717.1">
    <property type="nucleotide sequence ID" value="NZ_MWWR01000006.1"/>
</dbReference>
<organism evidence="3 4">
    <name type="scientific">Pseudoscardovia radai</name>
    <dbReference type="NCBI Taxonomy" id="987066"/>
    <lineage>
        <taxon>Bacteria</taxon>
        <taxon>Bacillati</taxon>
        <taxon>Actinomycetota</taxon>
        <taxon>Actinomycetes</taxon>
        <taxon>Bifidobacteriales</taxon>
        <taxon>Bifidobacteriaceae</taxon>
        <taxon>Pseudoscardovia</taxon>
    </lineage>
</organism>
<accession>A0A261EY81</accession>
<keyword evidence="2" id="KW-0812">Transmembrane</keyword>
<dbReference type="InterPro" id="IPR012902">
    <property type="entry name" value="N_methyl_site"/>
</dbReference>
<sequence length="225" mass="23714">MTTVYRALRRRGAGQGGFTLVELLAVVAILAVLTGAAIPMIGNQRRSSAFQQTRANLETAVGVLNSYMISTYGNMPNLSIRCLKGAGSDYSSCMFPADLGGDTAGEKISKPTPAAAVDSVVFKPKSTFEKSADVELLYVPCYVNHSASSVAPCSDSDPAGATARNFDVYAYDAKMSSDIRYLLYKSQTGKYYAAYTAPRSGCITDTGAADPGIGISGSGEYLCEI</sequence>
<evidence type="ECO:0000313" key="3">
    <source>
        <dbReference type="EMBL" id="OZG51820.1"/>
    </source>
</evidence>
<dbReference type="GO" id="GO:0015627">
    <property type="term" value="C:type II protein secretion system complex"/>
    <property type="evidence" value="ECO:0007669"/>
    <property type="project" value="InterPro"/>
</dbReference>
<evidence type="ECO:0008006" key="5">
    <source>
        <dbReference type="Google" id="ProtNLM"/>
    </source>
</evidence>
<dbReference type="EMBL" id="MWWR01000006">
    <property type="protein sequence ID" value="OZG51820.1"/>
    <property type="molecule type" value="Genomic_DNA"/>
</dbReference>
<dbReference type="InterPro" id="IPR000983">
    <property type="entry name" value="Bac_GSPG_pilin"/>
</dbReference>
<name>A0A261EY81_9BIFI</name>
<dbReference type="Pfam" id="PF07963">
    <property type="entry name" value="N_methyl"/>
    <property type="match status" value="1"/>
</dbReference>
<keyword evidence="2" id="KW-1133">Transmembrane helix</keyword>
<evidence type="ECO:0000313" key="4">
    <source>
        <dbReference type="Proteomes" id="UP000216725"/>
    </source>
</evidence>
<comment type="caution">
    <text evidence="3">The sequence shown here is derived from an EMBL/GenBank/DDBJ whole genome shotgun (WGS) entry which is preliminary data.</text>
</comment>
<evidence type="ECO:0000256" key="1">
    <source>
        <dbReference type="ARBA" id="ARBA00022481"/>
    </source>
</evidence>
<keyword evidence="4" id="KW-1185">Reference proteome</keyword>
<proteinExistence type="predicted"/>
<evidence type="ECO:0000256" key="2">
    <source>
        <dbReference type="SAM" id="Phobius"/>
    </source>
</evidence>
<keyword evidence="2" id="KW-0472">Membrane</keyword>
<feature type="transmembrane region" description="Helical" evidence="2">
    <location>
        <begin position="20"/>
        <end position="42"/>
    </location>
</feature>
<dbReference type="GO" id="GO:0015628">
    <property type="term" value="P:protein secretion by the type II secretion system"/>
    <property type="evidence" value="ECO:0007669"/>
    <property type="project" value="InterPro"/>
</dbReference>
<dbReference type="PROSITE" id="PS00409">
    <property type="entry name" value="PROKAR_NTER_METHYL"/>
    <property type="match status" value="1"/>
</dbReference>
<dbReference type="Proteomes" id="UP000216725">
    <property type="component" value="Unassembled WGS sequence"/>
</dbReference>
<dbReference type="InterPro" id="IPR045584">
    <property type="entry name" value="Pilin-like"/>
</dbReference>
<reference evidence="3 4" key="1">
    <citation type="journal article" date="2017" name="BMC Genomics">
        <title>Comparative genomic and phylogenomic analyses of the Bifidobacteriaceae family.</title>
        <authorList>
            <person name="Lugli G.A."/>
            <person name="Milani C."/>
            <person name="Turroni F."/>
            <person name="Duranti S."/>
            <person name="Mancabelli L."/>
            <person name="Mangifesta M."/>
            <person name="Ferrario C."/>
            <person name="Modesto M."/>
            <person name="Mattarelli P."/>
            <person name="Jiri K."/>
            <person name="van Sinderen D."/>
            <person name="Ventura M."/>
        </authorList>
    </citation>
    <scope>NUCLEOTIDE SEQUENCE [LARGE SCALE GENOMIC DNA]</scope>
    <source>
        <strain evidence="3 4">DSM 24742</strain>
    </source>
</reference>
<gene>
    <name evidence="3" type="ORF">PSRA_0900</name>
</gene>
<keyword evidence="1" id="KW-0488">Methylation</keyword>
<dbReference type="AlphaFoldDB" id="A0A261EY81"/>
<dbReference type="PRINTS" id="PR00813">
    <property type="entry name" value="BCTERIALGSPG"/>
</dbReference>
<dbReference type="SUPFAM" id="SSF54523">
    <property type="entry name" value="Pili subunits"/>
    <property type="match status" value="1"/>
</dbReference>
<dbReference type="NCBIfam" id="TIGR02532">
    <property type="entry name" value="IV_pilin_GFxxxE"/>
    <property type="match status" value="1"/>
</dbReference>
<protein>
    <recommendedName>
        <fullName evidence="5">Prepilin-type N-terminal cleavage/methylation domain-containing protein</fullName>
    </recommendedName>
</protein>
<dbReference type="OrthoDB" id="9990807at2"/>